<feature type="transmembrane region" description="Helical" evidence="1">
    <location>
        <begin position="54"/>
        <end position="72"/>
    </location>
</feature>
<evidence type="ECO:0000313" key="2">
    <source>
        <dbReference type="EMBL" id="PZX16925.1"/>
    </source>
</evidence>
<dbReference type="RefSeq" id="WP_111536730.1">
    <property type="nucleotide sequence ID" value="NZ_QKZL01000005.1"/>
</dbReference>
<dbReference type="InterPro" id="IPR051125">
    <property type="entry name" value="ABC-4/HrtB_transporter"/>
</dbReference>
<feature type="transmembrane region" description="Helical" evidence="1">
    <location>
        <begin position="15"/>
        <end position="33"/>
    </location>
</feature>
<accession>A0A2W7N945</accession>
<reference evidence="2 3" key="1">
    <citation type="submission" date="2018-06" db="EMBL/GenBank/DDBJ databases">
        <title>Genomic Encyclopedia of Archaeal and Bacterial Type Strains, Phase II (KMG-II): from individual species to whole genera.</title>
        <authorList>
            <person name="Goeker M."/>
        </authorList>
    </citation>
    <scope>NUCLEOTIDE SEQUENCE [LARGE SCALE GENOMIC DNA]</scope>
    <source>
        <strain evidence="2 3">DSM 22009</strain>
    </source>
</reference>
<dbReference type="PANTHER" id="PTHR43738:SF2">
    <property type="entry name" value="ABC TRANSPORTER PERMEASE"/>
    <property type="match status" value="1"/>
</dbReference>
<feature type="transmembrane region" description="Helical" evidence="1">
    <location>
        <begin position="339"/>
        <end position="358"/>
    </location>
</feature>
<keyword evidence="3" id="KW-1185">Reference proteome</keyword>
<dbReference type="PANTHER" id="PTHR43738">
    <property type="entry name" value="ABC TRANSPORTER, MEMBRANE PROTEIN"/>
    <property type="match status" value="1"/>
</dbReference>
<dbReference type="AlphaFoldDB" id="A0A2W7N945"/>
<protein>
    <submittedName>
        <fullName evidence="2">Putative ABC transport system permease protein</fullName>
    </submittedName>
</protein>
<dbReference type="EMBL" id="QKZL01000005">
    <property type="protein sequence ID" value="PZX16925.1"/>
    <property type="molecule type" value="Genomic_DNA"/>
</dbReference>
<evidence type="ECO:0000256" key="1">
    <source>
        <dbReference type="SAM" id="Phobius"/>
    </source>
</evidence>
<comment type="caution">
    <text evidence="2">The sequence shown here is derived from an EMBL/GenBank/DDBJ whole genome shotgun (WGS) entry which is preliminary data.</text>
</comment>
<keyword evidence="1" id="KW-0472">Membrane</keyword>
<keyword evidence="1" id="KW-0812">Transmembrane</keyword>
<evidence type="ECO:0000313" key="3">
    <source>
        <dbReference type="Proteomes" id="UP000248916"/>
    </source>
</evidence>
<proteinExistence type="predicted"/>
<organism evidence="2 3">
    <name type="scientific">Palleronia aestuarii</name>
    <dbReference type="NCBI Taxonomy" id="568105"/>
    <lineage>
        <taxon>Bacteria</taxon>
        <taxon>Pseudomonadati</taxon>
        <taxon>Pseudomonadota</taxon>
        <taxon>Alphaproteobacteria</taxon>
        <taxon>Rhodobacterales</taxon>
        <taxon>Roseobacteraceae</taxon>
        <taxon>Palleronia</taxon>
    </lineage>
</organism>
<name>A0A2W7N945_9RHOB</name>
<dbReference type="OrthoDB" id="9784014at2"/>
<feature type="transmembrane region" description="Helical" evidence="1">
    <location>
        <begin position="403"/>
        <end position="423"/>
    </location>
</feature>
<feature type="transmembrane region" description="Helical" evidence="1">
    <location>
        <begin position="311"/>
        <end position="332"/>
    </location>
</feature>
<dbReference type="Proteomes" id="UP000248916">
    <property type="component" value="Unassembled WGS sequence"/>
</dbReference>
<sequence>MASLWYGLPAWAQDTLLGLALLAPLILIALVLLPGHRPWPLAYALIRRHWGVSSIFVILIALSVALGTGLLAQERAIRSATARAADPFDLVVTAPGSELTALFATVFLRASDMGLIGGDVLEELSSDKRVALAAPLGFGDSVGDAPIVGTTADLVYHLTGGALEGRIWASAFEAVVGSDVAVEMGAHLEPAHGVGEAADDHAHDAAEFTVVGRMEPSGTPWDRAILVPIEAVWQVHGLADGHREADQVGPPFVPELVPGMPAIVVAANSLGGAYSLRAAFTRDGETMAFFPGTVLAQLYGVMGDVRGAMSIMALVSQGLVVGGVLCGLAIVARLFRRQLALLAALGAPARFVVSVMWLHSVMHLFAGVVLGLLSGQIAAGLLSSIVSRQTGLDLSAELGGAELLAVAGFLGLASLAALLPALVTPPRHPAHDLR</sequence>
<keyword evidence="1" id="KW-1133">Transmembrane helix</keyword>
<gene>
    <name evidence="2" type="ORF">LX81_01555</name>
</gene>
<feature type="transmembrane region" description="Helical" evidence="1">
    <location>
        <begin position="364"/>
        <end position="382"/>
    </location>
</feature>